<comment type="caution">
    <text evidence="1">The sequence shown here is derived from an EMBL/GenBank/DDBJ whole genome shotgun (WGS) entry which is preliminary data.</text>
</comment>
<reference evidence="1" key="1">
    <citation type="submission" date="2021-01" db="EMBL/GenBank/DDBJ databases">
        <authorList>
            <person name="Kaushik A."/>
        </authorList>
    </citation>
    <scope>NUCLEOTIDE SEQUENCE</scope>
    <source>
        <strain evidence="1">AG4-R118</strain>
    </source>
</reference>
<evidence type="ECO:0000313" key="1">
    <source>
        <dbReference type="EMBL" id="CAE6444375.1"/>
    </source>
</evidence>
<dbReference type="Proteomes" id="UP000663888">
    <property type="component" value="Unassembled WGS sequence"/>
</dbReference>
<protein>
    <submittedName>
        <fullName evidence="1">Uncharacterized protein</fullName>
    </submittedName>
</protein>
<dbReference type="AlphaFoldDB" id="A0A8H3B069"/>
<organism evidence="1 2">
    <name type="scientific">Rhizoctonia solani</name>
    <dbReference type="NCBI Taxonomy" id="456999"/>
    <lineage>
        <taxon>Eukaryota</taxon>
        <taxon>Fungi</taxon>
        <taxon>Dikarya</taxon>
        <taxon>Basidiomycota</taxon>
        <taxon>Agaricomycotina</taxon>
        <taxon>Agaricomycetes</taxon>
        <taxon>Cantharellales</taxon>
        <taxon>Ceratobasidiaceae</taxon>
        <taxon>Rhizoctonia</taxon>
    </lineage>
</organism>
<proteinExistence type="predicted"/>
<dbReference type="OrthoDB" id="5795902at2759"/>
<accession>A0A8H3B069</accession>
<name>A0A8H3B069_9AGAM</name>
<dbReference type="EMBL" id="CAJMWX010001014">
    <property type="protein sequence ID" value="CAE6444375.1"/>
    <property type="molecule type" value="Genomic_DNA"/>
</dbReference>
<evidence type="ECO:0000313" key="2">
    <source>
        <dbReference type="Proteomes" id="UP000663888"/>
    </source>
</evidence>
<gene>
    <name evidence="1" type="ORF">RDB_LOCUS56136</name>
</gene>
<sequence length="304" mass="35481">MSDRPAGLRENIDAMDNNSWNRRNVIGSTIEWLAEDNTGELKHSQVPTWSEVVALTFMLEPIQKRNMAAPNDQTKAREDTPWHRTNVVLDILARQELTRQKVAQEAKRALALDLHWQEEKSKGAESAKGILLLPKKYKDKLKYLASSNTWKMMREKYMFISITIRRMHIYETLRTRSAGVDELIVTYFPQEIPKHADYLYLDIMKAATQDEMKSYSRERKLVYSLYKDIDAWEDQLQKEGINEEIMNGLAQNPGHEFSYPIEFERKFPPFLDWTEVVNITLGWSRTVSNMVNTLEEIFSSSNTP</sequence>